<accession>A0AAV2K9Y6</accession>
<name>A0AAV2K9Y6_KNICA</name>
<dbReference type="EMBL" id="OZ035839">
    <property type="protein sequence ID" value="CAL1586742.1"/>
    <property type="molecule type" value="Genomic_DNA"/>
</dbReference>
<protein>
    <recommendedName>
        <fullName evidence="3">TATA box binding protein (TBP)-associated factor, RNA polymerase I, A</fullName>
    </recommendedName>
</protein>
<proteinExistence type="predicted"/>
<sequence>MKGSEERRRYETIVSRSDVIEMGPMQLIWRMGIEILHHHPNSTLDDYNNIYERIKHSGVKQYLKLCLEQSFHLLLTGRFHDAKQTLALAESWRHETARVAQKKVVTLIVAYRSLLDYIMWCEKKETSDADFKGSEPKAMHNHFRQASVGLKEVFQNPGVWDPFILSYIDMLEFYDDQEEALKVLNHYAYDNAFPHNPNAHLYLYQYLQRHDASPRTLLKVLKILHSLLPSHPLMIDYCALLLKSGKTKKALGVAVDMLDYACWSKNLDVWKTLASIAEKLQTEGDLKETVCKVMCNRIDWWPALHFTTFHAAQDQREQPELRRLKVPLARLLCPDMTLRYCQTEAAT</sequence>
<dbReference type="Proteomes" id="UP001497482">
    <property type="component" value="Chromosome 17"/>
</dbReference>
<keyword evidence="2" id="KW-1185">Reference proteome</keyword>
<dbReference type="Pfam" id="PF14929">
    <property type="entry name" value="TAF1_subA"/>
    <property type="match status" value="1"/>
</dbReference>
<reference evidence="1 2" key="1">
    <citation type="submission" date="2024-04" db="EMBL/GenBank/DDBJ databases">
        <authorList>
            <person name="Waldvogel A.-M."/>
            <person name="Schoenle A."/>
        </authorList>
    </citation>
    <scope>NUCLEOTIDE SEQUENCE [LARGE SCALE GENOMIC DNA]</scope>
</reference>
<dbReference type="GO" id="GO:0000120">
    <property type="term" value="C:RNA polymerase I transcription regulator complex"/>
    <property type="evidence" value="ECO:0007669"/>
    <property type="project" value="InterPro"/>
</dbReference>
<dbReference type="GO" id="GO:0006360">
    <property type="term" value="P:transcription by RNA polymerase I"/>
    <property type="evidence" value="ECO:0007669"/>
    <property type="project" value="InterPro"/>
</dbReference>
<dbReference type="InterPro" id="IPR039495">
    <property type="entry name" value="TAF1A"/>
</dbReference>
<dbReference type="AlphaFoldDB" id="A0AAV2K9Y6"/>
<gene>
    <name evidence="1" type="ORF">KC01_LOCUS16752</name>
</gene>
<evidence type="ECO:0000313" key="1">
    <source>
        <dbReference type="EMBL" id="CAL1586742.1"/>
    </source>
</evidence>
<dbReference type="InterPro" id="IPR052669">
    <property type="entry name" value="SL1/TIF-IB_Component"/>
</dbReference>
<dbReference type="PANTHER" id="PTHR32122">
    <property type="entry name" value="TATA BOX-BINDING PROTEIN ASSOCIATED FACTOR RNA POLYMERASE I SUBUNIT A"/>
    <property type="match status" value="1"/>
</dbReference>
<dbReference type="PANTHER" id="PTHR32122:SF1">
    <property type="entry name" value="TATA BOX-BINDING PROTEIN-ASSOCIATED FACTOR RNA POLYMERASE I SUBUNIT A"/>
    <property type="match status" value="1"/>
</dbReference>
<organism evidence="1 2">
    <name type="scientific">Knipowitschia caucasica</name>
    <name type="common">Caucasian dwarf goby</name>
    <name type="synonym">Pomatoschistus caucasicus</name>
    <dbReference type="NCBI Taxonomy" id="637954"/>
    <lineage>
        <taxon>Eukaryota</taxon>
        <taxon>Metazoa</taxon>
        <taxon>Chordata</taxon>
        <taxon>Craniata</taxon>
        <taxon>Vertebrata</taxon>
        <taxon>Euteleostomi</taxon>
        <taxon>Actinopterygii</taxon>
        <taxon>Neopterygii</taxon>
        <taxon>Teleostei</taxon>
        <taxon>Neoteleostei</taxon>
        <taxon>Acanthomorphata</taxon>
        <taxon>Gobiaria</taxon>
        <taxon>Gobiiformes</taxon>
        <taxon>Gobioidei</taxon>
        <taxon>Gobiidae</taxon>
        <taxon>Gobiinae</taxon>
        <taxon>Knipowitschia</taxon>
    </lineage>
</organism>
<evidence type="ECO:0000313" key="2">
    <source>
        <dbReference type="Proteomes" id="UP001497482"/>
    </source>
</evidence>
<evidence type="ECO:0008006" key="3">
    <source>
        <dbReference type="Google" id="ProtNLM"/>
    </source>
</evidence>